<keyword evidence="2" id="KW-1185">Reference proteome</keyword>
<dbReference type="GO" id="GO:0032259">
    <property type="term" value="P:methylation"/>
    <property type="evidence" value="ECO:0007669"/>
    <property type="project" value="UniProtKB-KW"/>
</dbReference>
<protein>
    <submittedName>
        <fullName evidence="1">Class I SAM-dependent methyltransferase</fullName>
    </submittedName>
</protein>
<accession>A0ABN0ST37</accession>
<keyword evidence="1" id="KW-0489">Methyltransferase</keyword>
<sequence>MRVLTASAIVLAMSTLGCTDASEQAKNETTVKDEVKTEVKTEIVKSSNTETTESSEIESLWNSILNSEHRSDKNKQRDQYRHPQETLSFFGIEPGMTVVEIAPGGGWYTEILSPLLGKEGKLYAAHYDPSSTVEYYRNSREKFSNKIASDADLYANVEITIFQPPELFDMAAENSADAVVTFRNVHNWLRGGREATVDSFKAMYDVLKPGGVLGVVEHRLPKDMKQDEKASSGYMHQDFVISVAQEAGFKLVATSEINANPKDTADHPKGVWSLPPGLRLGDEDREKYMSIGESDRMTLKFVKPAKE</sequence>
<dbReference type="EMBL" id="BAAAFM010000001">
    <property type="protein sequence ID" value="GAA0197377.1"/>
    <property type="molecule type" value="Genomic_DNA"/>
</dbReference>
<evidence type="ECO:0000313" key="2">
    <source>
        <dbReference type="Proteomes" id="UP001501221"/>
    </source>
</evidence>
<dbReference type="Gene3D" id="3.40.50.150">
    <property type="entry name" value="Vaccinia Virus protein VP39"/>
    <property type="match status" value="1"/>
</dbReference>
<dbReference type="InterPro" id="IPR029063">
    <property type="entry name" value="SAM-dependent_MTases_sf"/>
</dbReference>
<proteinExistence type="predicted"/>
<keyword evidence="1" id="KW-0808">Transferase</keyword>
<evidence type="ECO:0000313" key="1">
    <source>
        <dbReference type="EMBL" id="GAA0197377.1"/>
    </source>
</evidence>
<name>A0ABN0ST37_9GAMM</name>
<dbReference type="Proteomes" id="UP001501221">
    <property type="component" value="Unassembled WGS sequence"/>
</dbReference>
<dbReference type="InterPro" id="IPR016980">
    <property type="entry name" value="S-AdoMet-dep_MeTrfase_Alr7345"/>
</dbReference>
<organism evidence="1 2">
    <name type="scientific">Kangiella japonica</name>
    <dbReference type="NCBI Taxonomy" id="647384"/>
    <lineage>
        <taxon>Bacteria</taxon>
        <taxon>Pseudomonadati</taxon>
        <taxon>Pseudomonadota</taxon>
        <taxon>Gammaproteobacteria</taxon>
        <taxon>Kangiellales</taxon>
        <taxon>Kangiellaceae</taxon>
        <taxon>Kangiella</taxon>
    </lineage>
</organism>
<dbReference type="GO" id="GO:0008168">
    <property type="term" value="F:methyltransferase activity"/>
    <property type="evidence" value="ECO:0007669"/>
    <property type="project" value="UniProtKB-KW"/>
</dbReference>
<reference evidence="1 2" key="1">
    <citation type="journal article" date="2019" name="Int. J. Syst. Evol. Microbiol.">
        <title>The Global Catalogue of Microorganisms (GCM) 10K type strain sequencing project: providing services to taxonomists for standard genome sequencing and annotation.</title>
        <authorList>
            <consortium name="The Broad Institute Genomics Platform"/>
            <consortium name="The Broad Institute Genome Sequencing Center for Infectious Disease"/>
            <person name="Wu L."/>
            <person name="Ma J."/>
        </authorList>
    </citation>
    <scope>NUCLEOTIDE SEQUENCE [LARGE SCALE GENOMIC DNA]</scope>
    <source>
        <strain evidence="1 2">JCM 16211</strain>
    </source>
</reference>
<gene>
    <name evidence="1" type="ORF">GCM10009123_00680</name>
</gene>
<comment type="caution">
    <text evidence="1">The sequence shown here is derived from an EMBL/GenBank/DDBJ whole genome shotgun (WGS) entry which is preliminary data.</text>
</comment>
<dbReference type="PIRSF" id="PIRSF031679">
    <property type="entry name" value="Mtase_Alr7345_prd"/>
    <property type="match status" value="1"/>
</dbReference>
<dbReference type="SUPFAM" id="SSF53335">
    <property type="entry name" value="S-adenosyl-L-methionine-dependent methyltransferases"/>
    <property type="match status" value="1"/>
</dbReference>
<dbReference type="PROSITE" id="PS51257">
    <property type="entry name" value="PROKAR_LIPOPROTEIN"/>
    <property type="match status" value="1"/>
</dbReference>